<reference evidence="2" key="2">
    <citation type="submission" date="2020-10" db="EMBL/GenBank/DDBJ databases">
        <authorList>
            <person name="Cooper E.A."/>
            <person name="Brenton Z.W."/>
            <person name="Flinn B.S."/>
            <person name="Jenkins J."/>
            <person name="Shu S."/>
            <person name="Flowers D."/>
            <person name="Luo F."/>
            <person name="Wang Y."/>
            <person name="Xia P."/>
            <person name="Barry K."/>
            <person name="Daum C."/>
            <person name="Lipzen A."/>
            <person name="Yoshinaga Y."/>
            <person name="Schmutz J."/>
            <person name="Saski C."/>
            <person name="Vermerris W."/>
            <person name="Kresovich S."/>
        </authorList>
    </citation>
    <scope>NUCLEOTIDE SEQUENCE</scope>
</reference>
<name>A0A921Q367_SORBI</name>
<sequence length="227" mass="24583">MVEEVESVCVRAVERPISFSPSPQRSDEIMASPEYTPQSVLWDKVAQFNEEATALGYNNVIHFGPGVQLTKEIGGHSNSCDQRTCQEAEKILDERRNAIVDSIFVPCEQPILPDPVRPATTRGRSGARCKGTEATRRSSRQMARACSVPVSKRATQRLARAFELVGPTEEVGEKAMEAYFRSFQAPMTDKAIKAVRMLTSLDSGPVIAASAQVLAADGAADGAELGV</sequence>
<feature type="region of interest" description="Disordered" evidence="1">
    <location>
        <begin position="115"/>
        <end position="146"/>
    </location>
</feature>
<evidence type="ECO:0000256" key="1">
    <source>
        <dbReference type="SAM" id="MobiDB-lite"/>
    </source>
</evidence>
<reference evidence="2" key="1">
    <citation type="journal article" date="2019" name="BMC Genomics">
        <title>A new reference genome for Sorghum bicolor reveals high levels of sequence similarity between sweet and grain genotypes: implications for the genetics of sugar metabolism.</title>
        <authorList>
            <person name="Cooper E.A."/>
            <person name="Brenton Z.W."/>
            <person name="Flinn B.S."/>
            <person name="Jenkins J."/>
            <person name="Shu S."/>
            <person name="Flowers D."/>
            <person name="Luo F."/>
            <person name="Wang Y."/>
            <person name="Xia P."/>
            <person name="Barry K."/>
            <person name="Daum C."/>
            <person name="Lipzen A."/>
            <person name="Yoshinaga Y."/>
            <person name="Schmutz J."/>
            <person name="Saski C."/>
            <person name="Vermerris W."/>
            <person name="Kresovich S."/>
        </authorList>
    </citation>
    <scope>NUCLEOTIDE SEQUENCE</scope>
</reference>
<comment type="caution">
    <text evidence="2">The sequence shown here is derived from an EMBL/GenBank/DDBJ whole genome shotgun (WGS) entry which is preliminary data.</text>
</comment>
<evidence type="ECO:0000313" key="2">
    <source>
        <dbReference type="EMBL" id="KAG0513500.1"/>
    </source>
</evidence>
<organism evidence="2 3">
    <name type="scientific">Sorghum bicolor</name>
    <name type="common">Sorghum</name>
    <name type="synonym">Sorghum vulgare</name>
    <dbReference type="NCBI Taxonomy" id="4558"/>
    <lineage>
        <taxon>Eukaryota</taxon>
        <taxon>Viridiplantae</taxon>
        <taxon>Streptophyta</taxon>
        <taxon>Embryophyta</taxon>
        <taxon>Tracheophyta</taxon>
        <taxon>Spermatophyta</taxon>
        <taxon>Magnoliopsida</taxon>
        <taxon>Liliopsida</taxon>
        <taxon>Poales</taxon>
        <taxon>Poaceae</taxon>
        <taxon>PACMAD clade</taxon>
        <taxon>Panicoideae</taxon>
        <taxon>Andropogonodae</taxon>
        <taxon>Andropogoneae</taxon>
        <taxon>Sorghinae</taxon>
        <taxon>Sorghum</taxon>
    </lineage>
</organism>
<dbReference type="EMBL" id="CM027689">
    <property type="protein sequence ID" value="KAG0513500.1"/>
    <property type="molecule type" value="Genomic_DNA"/>
</dbReference>
<dbReference type="AlphaFoldDB" id="A0A921Q367"/>
<dbReference type="Proteomes" id="UP000807115">
    <property type="component" value="Chromosome 10"/>
</dbReference>
<accession>A0A921Q367</accession>
<protein>
    <submittedName>
        <fullName evidence="2">Uncharacterized protein</fullName>
    </submittedName>
</protein>
<gene>
    <name evidence="2" type="ORF">BDA96_10G108000</name>
</gene>
<evidence type="ECO:0000313" key="3">
    <source>
        <dbReference type="Proteomes" id="UP000807115"/>
    </source>
</evidence>
<proteinExistence type="predicted"/>